<keyword evidence="5 10" id="KW-0805">Transcription regulation</keyword>
<dbReference type="PANTHER" id="PTHR21428:SF11">
    <property type="entry name" value="MEDIATOR OF RNA POLYMERASE II TRANSCRIPTION SUBUNIT 7"/>
    <property type="match status" value="1"/>
</dbReference>
<proteinExistence type="inferred from homology"/>
<dbReference type="Proteomes" id="UP000308768">
    <property type="component" value="Unassembled WGS sequence"/>
</dbReference>
<dbReference type="STRING" id="331657.A0A4U0WYS7"/>
<organism evidence="12 13">
    <name type="scientific">Cryomyces minteri</name>
    <dbReference type="NCBI Taxonomy" id="331657"/>
    <lineage>
        <taxon>Eukaryota</taxon>
        <taxon>Fungi</taxon>
        <taxon>Dikarya</taxon>
        <taxon>Ascomycota</taxon>
        <taxon>Pezizomycotina</taxon>
        <taxon>Dothideomycetes</taxon>
        <taxon>Dothideomycetes incertae sedis</taxon>
        <taxon>Cryomyces</taxon>
    </lineage>
</organism>
<evidence type="ECO:0000256" key="4">
    <source>
        <dbReference type="ARBA" id="ARBA00020631"/>
    </source>
</evidence>
<evidence type="ECO:0000313" key="12">
    <source>
        <dbReference type="EMBL" id="TKA68016.1"/>
    </source>
</evidence>
<reference evidence="12 13" key="1">
    <citation type="submission" date="2017-03" db="EMBL/GenBank/DDBJ databases">
        <title>Genomes of endolithic fungi from Antarctica.</title>
        <authorList>
            <person name="Coleine C."/>
            <person name="Masonjones S."/>
            <person name="Stajich J.E."/>
        </authorList>
    </citation>
    <scope>NUCLEOTIDE SEQUENCE [LARGE SCALE GENOMIC DNA]</scope>
    <source>
        <strain evidence="12 13">CCFEE 5187</strain>
    </source>
</reference>
<comment type="subunit">
    <text evidence="3 10">Component of the Mediator complex.</text>
</comment>
<evidence type="ECO:0000256" key="3">
    <source>
        <dbReference type="ARBA" id="ARBA00011837"/>
    </source>
</evidence>
<dbReference type="SUPFAM" id="SSF140718">
    <property type="entry name" value="Mediator hinge subcomplex-like"/>
    <property type="match status" value="1"/>
</dbReference>
<evidence type="ECO:0000256" key="9">
    <source>
        <dbReference type="ARBA" id="ARBA00025687"/>
    </source>
</evidence>
<dbReference type="GO" id="GO:0016592">
    <property type="term" value="C:mediator complex"/>
    <property type="evidence" value="ECO:0007669"/>
    <property type="project" value="InterPro"/>
</dbReference>
<comment type="similarity">
    <text evidence="2 10">Belongs to the Mediator complex subunit 7 family.</text>
</comment>
<comment type="subcellular location">
    <subcellularLocation>
        <location evidence="1 10">Nucleus</location>
    </subcellularLocation>
</comment>
<keyword evidence="13" id="KW-1185">Reference proteome</keyword>
<gene>
    <name evidence="12" type="ORF">B0A49_04487</name>
</gene>
<comment type="function">
    <text evidence="9">Component of the Mediator complex, a coactivator involved in the regulated transcription of nearly all RNA polymerase II-dependent genes. Mediator functions as a bridge to convey information from gene-specific regulatory proteins to the basal RNA polymerase II transcription machinery. Mediator is recruited to promoters by direct interactions with regulatory proteins and serves as a scaffold for the assembly of a functional preinitiation complex with RNA polymerase II and the general transcription factors.</text>
</comment>
<dbReference type="OrthoDB" id="10253553at2759"/>
<evidence type="ECO:0000256" key="8">
    <source>
        <dbReference type="ARBA" id="ARBA00023242"/>
    </source>
</evidence>
<dbReference type="GO" id="GO:0006357">
    <property type="term" value="P:regulation of transcription by RNA polymerase II"/>
    <property type="evidence" value="ECO:0007669"/>
    <property type="project" value="InterPro"/>
</dbReference>
<dbReference type="Gene3D" id="6.10.140.200">
    <property type="match status" value="1"/>
</dbReference>
<evidence type="ECO:0000256" key="6">
    <source>
        <dbReference type="ARBA" id="ARBA00023159"/>
    </source>
</evidence>
<keyword evidence="6 10" id="KW-0010">Activator</keyword>
<evidence type="ECO:0000256" key="5">
    <source>
        <dbReference type="ARBA" id="ARBA00023015"/>
    </source>
</evidence>
<name>A0A4U0WYS7_9PEZI</name>
<keyword evidence="7 10" id="KW-0804">Transcription</keyword>
<evidence type="ECO:0000256" key="10">
    <source>
        <dbReference type="RuleBase" id="RU364060"/>
    </source>
</evidence>
<dbReference type="InterPro" id="IPR037212">
    <property type="entry name" value="Med7/Med21-like"/>
</dbReference>
<dbReference type="Gene3D" id="6.10.140.1520">
    <property type="match status" value="1"/>
</dbReference>
<dbReference type="AlphaFoldDB" id="A0A4U0WYS7"/>
<evidence type="ECO:0000256" key="11">
    <source>
        <dbReference type="SAM" id="MobiDB-lite"/>
    </source>
</evidence>
<keyword evidence="8 10" id="KW-0539">Nucleus</keyword>
<evidence type="ECO:0000313" key="13">
    <source>
        <dbReference type="Proteomes" id="UP000308768"/>
    </source>
</evidence>
<dbReference type="Pfam" id="PF05983">
    <property type="entry name" value="Med7"/>
    <property type="match status" value="1"/>
</dbReference>
<sequence>MAEEERRTSSAPFPAPPPFYKFFTAENLSRLKELQSTAPKSTSTTASSILDRPPELRYLIPPEPPNNGKYRSFGALIDINETLPSLRSLGIEQLYPSPPTTPTPGAPTSSEQTLDRALYLTKIAKSILLKFLELVGVLSLDPSQFEPEINALQTMFYNAHHLINEYRPHQARESLIVIMEDSIEAKRKEIEGVKEMKARVEETLSKIEEGKNGLTGPSNTERMDRDEPVRGTGWDTKWEQEKIWMALEEELSE</sequence>
<evidence type="ECO:0000256" key="7">
    <source>
        <dbReference type="ARBA" id="ARBA00023163"/>
    </source>
</evidence>
<dbReference type="EMBL" id="NAJN01000856">
    <property type="protein sequence ID" value="TKA68016.1"/>
    <property type="molecule type" value="Genomic_DNA"/>
</dbReference>
<comment type="caution">
    <text evidence="12">The sequence shown here is derived from an EMBL/GenBank/DDBJ whole genome shotgun (WGS) entry which is preliminary data.</text>
</comment>
<dbReference type="GO" id="GO:0003712">
    <property type="term" value="F:transcription coregulator activity"/>
    <property type="evidence" value="ECO:0007669"/>
    <property type="project" value="InterPro"/>
</dbReference>
<feature type="region of interest" description="Disordered" evidence="11">
    <location>
        <begin position="207"/>
        <end position="232"/>
    </location>
</feature>
<dbReference type="PANTHER" id="PTHR21428">
    <property type="entry name" value="MEDIATOR OF RNA POLYMERASE II TRANSCRIPTION SUBUNIT 7"/>
    <property type="match status" value="1"/>
</dbReference>
<evidence type="ECO:0000256" key="1">
    <source>
        <dbReference type="ARBA" id="ARBA00004123"/>
    </source>
</evidence>
<protein>
    <recommendedName>
        <fullName evidence="4 10">Mediator of RNA polymerase II transcription subunit 7</fullName>
    </recommendedName>
</protein>
<accession>A0A4U0WYS7</accession>
<dbReference type="GO" id="GO:0070847">
    <property type="term" value="C:core mediator complex"/>
    <property type="evidence" value="ECO:0007669"/>
    <property type="project" value="TreeGrafter"/>
</dbReference>
<evidence type="ECO:0000256" key="2">
    <source>
        <dbReference type="ARBA" id="ARBA00009994"/>
    </source>
</evidence>
<dbReference type="InterPro" id="IPR009244">
    <property type="entry name" value="Mediatior_Med7"/>
</dbReference>
<dbReference type="InterPro" id="IPR044888">
    <property type="entry name" value="Mediatior_Med7_sf"/>
</dbReference>